<evidence type="ECO:0000256" key="2">
    <source>
        <dbReference type="SAM" id="Phobius"/>
    </source>
</evidence>
<name>A0A517WVW2_9PLAN</name>
<organism evidence="3 4">
    <name type="scientific">Gimesia aquarii</name>
    <dbReference type="NCBI Taxonomy" id="2527964"/>
    <lineage>
        <taxon>Bacteria</taxon>
        <taxon>Pseudomonadati</taxon>
        <taxon>Planctomycetota</taxon>
        <taxon>Planctomycetia</taxon>
        <taxon>Planctomycetales</taxon>
        <taxon>Planctomycetaceae</taxon>
        <taxon>Gimesia</taxon>
    </lineage>
</organism>
<evidence type="ECO:0000256" key="1">
    <source>
        <dbReference type="SAM" id="MobiDB-lite"/>
    </source>
</evidence>
<evidence type="ECO:0000313" key="4">
    <source>
        <dbReference type="Proteomes" id="UP000318384"/>
    </source>
</evidence>
<sequence length="173" mass="19386">MIMDTSNLLTILGIAIALSAYLSAIRLMAIQKISDISKDDPKGSCKKWDIRKKLGLLTLADIPIVLSAFFLGLHLLWNDLRFNFLGYEIFSGDPYSWLLPVGLWLFLIAGTVMVLLHVFAWIITCSELLRGNKTVEKKVESEVTTVKKEQEKKPEASKLQIEVQESSGEVSES</sequence>
<accession>A0A517WVW2</accession>
<proteinExistence type="predicted"/>
<feature type="transmembrane region" description="Helical" evidence="2">
    <location>
        <begin position="6"/>
        <end position="29"/>
    </location>
</feature>
<keyword evidence="2" id="KW-0812">Transmembrane</keyword>
<gene>
    <name evidence="3" type="ORF">V202x_27760</name>
</gene>
<keyword evidence="2" id="KW-1133">Transmembrane helix</keyword>
<feature type="compositionally biased region" description="Basic and acidic residues" evidence="1">
    <location>
        <begin position="143"/>
        <end position="156"/>
    </location>
</feature>
<evidence type="ECO:0000313" key="3">
    <source>
        <dbReference type="EMBL" id="QDU09401.1"/>
    </source>
</evidence>
<keyword evidence="4" id="KW-1185">Reference proteome</keyword>
<feature type="compositionally biased region" description="Low complexity" evidence="1">
    <location>
        <begin position="162"/>
        <end position="173"/>
    </location>
</feature>
<dbReference type="Proteomes" id="UP000318384">
    <property type="component" value="Chromosome"/>
</dbReference>
<feature type="region of interest" description="Disordered" evidence="1">
    <location>
        <begin position="143"/>
        <end position="173"/>
    </location>
</feature>
<dbReference type="EMBL" id="CP037422">
    <property type="protein sequence ID" value="QDU09401.1"/>
    <property type="molecule type" value="Genomic_DNA"/>
</dbReference>
<feature type="transmembrane region" description="Helical" evidence="2">
    <location>
        <begin position="54"/>
        <end position="77"/>
    </location>
</feature>
<dbReference type="AlphaFoldDB" id="A0A517WVW2"/>
<feature type="transmembrane region" description="Helical" evidence="2">
    <location>
        <begin position="97"/>
        <end position="123"/>
    </location>
</feature>
<protein>
    <submittedName>
        <fullName evidence="3">Uncharacterized protein</fullName>
    </submittedName>
</protein>
<keyword evidence="2" id="KW-0472">Membrane</keyword>
<reference evidence="3 4" key="1">
    <citation type="submission" date="2019-03" db="EMBL/GenBank/DDBJ databases">
        <title>Deep-cultivation of Planctomycetes and their phenomic and genomic characterization uncovers novel biology.</title>
        <authorList>
            <person name="Wiegand S."/>
            <person name="Jogler M."/>
            <person name="Boedeker C."/>
            <person name="Pinto D."/>
            <person name="Vollmers J."/>
            <person name="Rivas-Marin E."/>
            <person name="Kohn T."/>
            <person name="Peeters S.H."/>
            <person name="Heuer A."/>
            <person name="Rast P."/>
            <person name="Oberbeckmann S."/>
            <person name="Bunk B."/>
            <person name="Jeske O."/>
            <person name="Meyerdierks A."/>
            <person name="Storesund J.E."/>
            <person name="Kallscheuer N."/>
            <person name="Luecker S."/>
            <person name="Lage O.M."/>
            <person name="Pohl T."/>
            <person name="Merkel B.J."/>
            <person name="Hornburger P."/>
            <person name="Mueller R.-W."/>
            <person name="Bruemmer F."/>
            <person name="Labrenz M."/>
            <person name="Spormann A.M."/>
            <person name="Op den Camp H."/>
            <person name="Overmann J."/>
            <person name="Amann R."/>
            <person name="Jetten M.S.M."/>
            <person name="Mascher T."/>
            <person name="Medema M.H."/>
            <person name="Devos D.P."/>
            <person name="Kaster A.-K."/>
            <person name="Ovreas L."/>
            <person name="Rohde M."/>
            <person name="Galperin M.Y."/>
            <person name="Jogler C."/>
        </authorList>
    </citation>
    <scope>NUCLEOTIDE SEQUENCE [LARGE SCALE GENOMIC DNA]</scope>
    <source>
        <strain evidence="3 4">V202</strain>
    </source>
</reference>